<feature type="transmembrane region" description="Helical" evidence="1">
    <location>
        <begin position="32"/>
        <end position="50"/>
    </location>
</feature>
<name>A0A1S2L9U3_9BACI</name>
<reference evidence="3 4" key="2">
    <citation type="journal article" date="2017" name="Genome Announc.">
        <title>Draft Genome Sequences of Four Alkaliphilic Bacteria Belonging to the Anaerobacillus Genus.</title>
        <authorList>
            <person name="Bassil N.M."/>
            <person name="Lloyd J.R."/>
        </authorList>
    </citation>
    <scope>NUCLEOTIDE SEQUENCE [LARGE SCALE GENOMIC DNA]</scope>
    <source>
        <strain evidence="3 4">NB2006</strain>
    </source>
</reference>
<keyword evidence="1" id="KW-1133">Transmembrane helix</keyword>
<evidence type="ECO:0000313" key="4">
    <source>
        <dbReference type="Proteomes" id="UP000180175"/>
    </source>
</evidence>
<keyword evidence="1" id="KW-0472">Membrane</keyword>
<evidence type="ECO:0000256" key="1">
    <source>
        <dbReference type="SAM" id="Phobius"/>
    </source>
</evidence>
<protein>
    <submittedName>
        <fullName evidence="2">Uncharacterized protein</fullName>
    </submittedName>
</protein>
<organism evidence="2 4">
    <name type="scientific">Anaerobacillus isosaccharinicus</name>
    <dbReference type="NCBI Taxonomy" id="1532552"/>
    <lineage>
        <taxon>Bacteria</taxon>
        <taxon>Bacillati</taxon>
        <taxon>Bacillota</taxon>
        <taxon>Bacilli</taxon>
        <taxon>Bacillales</taxon>
        <taxon>Bacillaceae</taxon>
        <taxon>Anaerobacillus</taxon>
    </lineage>
</organism>
<dbReference type="RefSeq" id="WP_071318532.1">
    <property type="nucleotide sequence ID" value="NZ_CP063356.2"/>
</dbReference>
<reference evidence="2 4" key="1">
    <citation type="submission" date="2016-10" db="EMBL/GenBank/DDBJ databases">
        <title>Draft genome sequences of four alkaliphilic bacteria belonging to the Anaerobacillus genus.</title>
        <authorList>
            <person name="Bassil N.M."/>
            <person name="Lloyd J.R."/>
        </authorList>
    </citation>
    <scope>NUCLEOTIDE SEQUENCE [LARGE SCALE GENOMIC DNA]</scope>
    <source>
        <strain evidence="2 4">NB2006</strain>
    </source>
</reference>
<evidence type="ECO:0000313" key="2">
    <source>
        <dbReference type="EMBL" id="OIJ08345.1"/>
    </source>
</evidence>
<dbReference type="KEGG" id="aia:AWH56_015680"/>
<dbReference type="Proteomes" id="UP000180175">
    <property type="component" value="Chromosome"/>
</dbReference>
<proteinExistence type="predicted"/>
<accession>A0A1S2L9U3</accession>
<evidence type="ECO:0000313" key="3">
    <source>
        <dbReference type="EMBL" id="QOY34168.1"/>
    </source>
</evidence>
<keyword evidence="1" id="KW-0812">Transmembrane</keyword>
<gene>
    <name evidence="3" type="ORF">AWH56_015680</name>
    <name evidence="2" type="ORF">AWH56_18990</name>
</gene>
<reference evidence="3" key="4">
    <citation type="submission" date="2020-10" db="EMBL/GenBank/DDBJ databases">
        <authorList>
            <person name="Bassil N.M."/>
            <person name="Lloyd J.R."/>
        </authorList>
    </citation>
    <scope>NUCLEOTIDE SEQUENCE</scope>
    <source>
        <strain evidence="3">NB2006</strain>
    </source>
</reference>
<keyword evidence="4" id="KW-1185">Reference proteome</keyword>
<dbReference type="EMBL" id="LQXD01000162">
    <property type="protein sequence ID" value="OIJ08345.1"/>
    <property type="molecule type" value="Genomic_DNA"/>
</dbReference>
<reference evidence="3 4" key="3">
    <citation type="journal article" date="2019" name="Int. J. Syst. Evol. Microbiol.">
        <title>Anaerobacillus isosaccharinicus sp. nov., an alkaliphilic bacterium which degrades isosaccharinic acid.</title>
        <authorList>
            <person name="Bassil N.M."/>
            <person name="Lloyd J.R."/>
        </authorList>
    </citation>
    <scope>NUCLEOTIDE SEQUENCE [LARGE SCALE GENOMIC DNA]</scope>
    <source>
        <strain evidence="3 4">NB2006</strain>
    </source>
</reference>
<dbReference type="AlphaFoldDB" id="A0A1S2L9U3"/>
<sequence length="61" mass="7258">MSYLKFCAIFSTFLLAIAIILTFRFEIEQTSFLLPLIIIQAIIFFSYICVRKRTINDKDRF</sequence>
<dbReference type="EMBL" id="CP063356">
    <property type="protein sequence ID" value="QOY34168.1"/>
    <property type="molecule type" value="Genomic_DNA"/>
</dbReference>